<keyword evidence="2" id="KW-1185">Reference proteome</keyword>
<proteinExistence type="predicted"/>
<reference evidence="1 2" key="1">
    <citation type="submission" date="2020-02" db="EMBL/GenBank/DDBJ databases">
        <authorList>
            <person name="Ferguson B K."/>
        </authorList>
    </citation>
    <scope>NUCLEOTIDE SEQUENCE [LARGE SCALE GENOMIC DNA]</scope>
</reference>
<sequence length="238" mass="27459">MIANQTSMNLTRQVLFTREDIQNYTKRSLRKSRDATPYSHHTPEVFRISNLIQLVGDTSIRVIIITWYITVYREYTPGPRAELARVCIKVALNDLDIHERGGTSAKVYNMDYTHHQLLLLLHIYTHIYIHVSVKFTNTQRHALLLQTTTMMIIMHSHIHRSAPARMIETMRHRLQGNRFVAKIVLITDEVQSDEVQSDEVTQRGSSTTIETIEFVRICISMSVLCVAGANYLIVAHEN</sequence>
<organism evidence="1 2">
    <name type="scientific">Trichogramma brassicae</name>
    <dbReference type="NCBI Taxonomy" id="86971"/>
    <lineage>
        <taxon>Eukaryota</taxon>
        <taxon>Metazoa</taxon>
        <taxon>Ecdysozoa</taxon>
        <taxon>Arthropoda</taxon>
        <taxon>Hexapoda</taxon>
        <taxon>Insecta</taxon>
        <taxon>Pterygota</taxon>
        <taxon>Neoptera</taxon>
        <taxon>Endopterygota</taxon>
        <taxon>Hymenoptera</taxon>
        <taxon>Apocrita</taxon>
        <taxon>Proctotrupomorpha</taxon>
        <taxon>Chalcidoidea</taxon>
        <taxon>Trichogrammatidae</taxon>
        <taxon>Trichogramma</taxon>
    </lineage>
</organism>
<accession>A0A6H5J1N2</accession>
<gene>
    <name evidence="1" type="ORF">TBRA_LOCUS14285</name>
</gene>
<evidence type="ECO:0000313" key="1">
    <source>
        <dbReference type="EMBL" id="CAB0042677.1"/>
    </source>
</evidence>
<dbReference type="AlphaFoldDB" id="A0A6H5J1N2"/>
<protein>
    <submittedName>
        <fullName evidence="1">Uncharacterized protein</fullName>
    </submittedName>
</protein>
<evidence type="ECO:0000313" key="2">
    <source>
        <dbReference type="Proteomes" id="UP000479190"/>
    </source>
</evidence>
<name>A0A6H5J1N2_9HYME</name>
<dbReference type="Proteomes" id="UP000479190">
    <property type="component" value="Unassembled WGS sequence"/>
</dbReference>
<dbReference type="EMBL" id="CADCXV010001215">
    <property type="protein sequence ID" value="CAB0042677.1"/>
    <property type="molecule type" value="Genomic_DNA"/>
</dbReference>